<dbReference type="InterPro" id="IPR036971">
    <property type="entry name" value="PDEase_catalytic_dom_sf"/>
</dbReference>
<sequence length="858" mass="97325">MAGSNMVFSEVESFLDEHPELLEDYLNRKGKARMVEKWLKNHHANKTPANSSAEAEKAANACGKDSWASRSDGLQRRASQKELRKTFARSKAINANRTYDEHVNSRAQEPLTSMRRRALLRKASSLPPTTAHILSSLLESRVNIPQYPSTAVDYKFYLKEHNEREFFLELVKDISNDLDLTSLSYKILVFVCIMVDADRCSLFLVEGPANKKTLVSKFFDVHAGTTVLPSLSNSDEVQVPWGKGIIGYVAEHGETVNIPDAYQDHRFSDEIDKLTGYKTKSLLCMPIHNSDGEVIGVAQAINKSPGGALFTEDDEKVLEMYLPFCGIAISNAQLFAASRKEYDRSRALLEVVNDLFEEQTDLEKIVRKIMHRAQTLLKCERCSVQLLEDIESPVVKFTKSFELLSPKCSADMENSFKDSMEKSSYSDWLINNSIAELVASTGLPVNISDAYQDPRFDAEADQFSGFHIRSVLCVPIWNSNHQIIGVAQVLNRLDGKPFDDADQRLFEAFVIFCGLGINNTIMYDQVKKSWAKQSVALDVLSYHATCSKTEVDKFKPNIPVSFLTTLCRWLLTVRKNYRMVLYHNWRHAFNVCQCMFSMLTTAGFQETLTEMEILALIVGCVCHDLDHRGTNNAFQAKTGSALSLLYGTSATLEHHHFNHAVMILQSEGHNIFSNLSSHEYGELMQLLKQSILATDLTLYFQNRNSFFELVSKGEYNWNVKEHRDMCRSMLMTACDLGAVTKPWEISRKVAELVTSEFFEQGDRERSELKLTPSAIFDRNRKDELPGLQLEWIDGICAPLYETFAKLNPKLQPMIDLIKANRTKWEELHHRHQRSQETSSPRNADATTTSCSDPFFSVS</sequence>
<keyword evidence="7" id="KW-0140">cGMP</keyword>
<evidence type="ECO:0000256" key="2">
    <source>
        <dbReference type="ARBA" id="ARBA00000621"/>
    </source>
</evidence>
<feature type="binding site" evidence="14">
    <location>
        <position position="788"/>
    </location>
    <ligand>
        <name>AMP</name>
        <dbReference type="ChEBI" id="CHEBI:456215"/>
    </ligand>
</feature>
<organism evidence="19 20">
    <name type="scientific">Cyprinus carpio carpio</name>
    <dbReference type="NCBI Taxonomy" id="630221"/>
    <lineage>
        <taxon>Eukaryota</taxon>
        <taxon>Metazoa</taxon>
        <taxon>Chordata</taxon>
        <taxon>Craniata</taxon>
        <taxon>Vertebrata</taxon>
        <taxon>Euteleostomi</taxon>
        <taxon>Actinopterygii</taxon>
        <taxon>Neopterygii</taxon>
        <taxon>Teleostei</taxon>
        <taxon>Ostariophysi</taxon>
        <taxon>Cypriniformes</taxon>
        <taxon>Cyprinidae</taxon>
        <taxon>Cyprininae</taxon>
        <taxon>Cyprinus</taxon>
    </lineage>
</organism>
<dbReference type="Gene3D" id="1.10.1300.10">
    <property type="entry name" value="3'5'-cyclic nucleotide phosphodiesterase, catalytic domain"/>
    <property type="match status" value="1"/>
</dbReference>
<dbReference type="GO" id="GO:0046872">
    <property type="term" value="F:metal ion binding"/>
    <property type="evidence" value="ECO:0007669"/>
    <property type="project" value="UniProtKB-KW"/>
</dbReference>
<evidence type="ECO:0000256" key="6">
    <source>
        <dbReference type="ARBA" id="ARBA00022533"/>
    </source>
</evidence>
<keyword evidence="9" id="KW-0677">Repeat</keyword>
<comment type="catalytic activity">
    <reaction evidence="2">
        <text>3',5'-cyclic AMP + H2O = AMP + H(+)</text>
        <dbReference type="Rhea" id="RHEA:25277"/>
        <dbReference type="ChEBI" id="CHEBI:15377"/>
        <dbReference type="ChEBI" id="CHEBI:15378"/>
        <dbReference type="ChEBI" id="CHEBI:58165"/>
        <dbReference type="ChEBI" id="CHEBI:456215"/>
        <dbReference type="EC" id="3.1.4.53"/>
    </reaction>
</comment>
<dbReference type="Proteomes" id="UP001108240">
    <property type="component" value="Unplaced"/>
</dbReference>
<dbReference type="Pfam" id="PF01590">
    <property type="entry name" value="GAF"/>
    <property type="match status" value="2"/>
</dbReference>
<feature type="active site" description="Proton donor" evidence="13">
    <location>
        <position position="583"/>
    </location>
</feature>
<dbReference type="Gene3D" id="3.30.450.40">
    <property type="match status" value="2"/>
</dbReference>
<feature type="compositionally biased region" description="Polar residues" evidence="17">
    <location>
        <begin position="835"/>
        <end position="858"/>
    </location>
</feature>
<reference evidence="19" key="1">
    <citation type="submission" date="2025-08" db="UniProtKB">
        <authorList>
            <consortium name="Ensembl"/>
        </authorList>
    </citation>
    <scope>IDENTIFICATION</scope>
</reference>
<evidence type="ECO:0000256" key="13">
    <source>
        <dbReference type="PIRSR" id="PIRSR623088-1"/>
    </source>
</evidence>
<evidence type="ECO:0000256" key="15">
    <source>
        <dbReference type="PIRSR" id="PIRSR623088-3"/>
    </source>
</evidence>
<dbReference type="InterPro" id="IPR023174">
    <property type="entry name" value="PDEase_CS"/>
</dbReference>
<dbReference type="FunFam" id="3.30.450.40:FF:000004">
    <property type="entry name" value="Phosphodiesterase"/>
    <property type="match status" value="1"/>
</dbReference>
<feature type="binding site" evidence="15">
    <location>
        <position position="624"/>
    </location>
    <ligand>
        <name>Zn(2+)</name>
        <dbReference type="ChEBI" id="CHEBI:29105"/>
        <label>2</label>
    </ligand>
</feature>
<keyword evidence="20" id="KW-1185">Reference proteome</keyword>
<comment type="cofactor">
    <cofactor evidence="16">
        <name>a divalent metal cation</name>
        <dbReference type="ChEBI" id="CHEBI:60240"/>
    </cofactor>
    <text evidence="16">Binds 2 divalent metal cations per subunit. Site 1 may preferentially bind zinc ions, while site 2 has a preference for magnesium and/or manganese ions.</text>
</comment>
<accession>A0A9J8CFD0</accession>
<keyword evidence="10 16" id="KW-0378">Hydrolase</keyword>
<proteinExistence type="inferred from homology"/>
<evidence type="ECO:0000256" key="7">
    <source>
        <dbReference type="ARBA" id="ARBA00022535"/>
    </source>
</evidence>
<comment type="function">
    <text evidence="12">Plays a role in signal transduction by regulating the intracellular concentration of cyclic nucleotides cAMP and cGMP. Catalyzes the hydrolysis of both cAMP and cGMP to 5'-AMP and 5'-GMP, respectively.</text>
</comment>
<evidence type="ECO:0000313" key="19">
    <source>
        <dbReference type="Ensembl" id="ENSCCRP00000164786.1"/>
    </source>
</evidence>
<evidence type="ECO:0000256" key="17">
    <source>
        <dbReference type="SAM" id="MobiDB-lite"/>
    </source>
</evidence>
<evidence type="ECO:0000256" key="3">
    <source>
        <dbReference type="ARBA" id="ARBA00004514"/>
    </source>
</evidence>
<dbReference type="CDD" id="cd00077">
    <property type="entry name" value="HDc"/>
    <property type="match status" value="1"/>
</dbReference>
<evidence type="ECO:0000256" key="4">
    <source>
        <dbReference type="ARBA" id="ARBA00007648"/>
    </source>
</evidence>
<keyword evidence="5" id="KW-0963">Cytoplasm</keyword>
<feature type="domain" description="PDEase" evidence="18">
    <location>
        <begin position="565"/>
        <end position="831"/>
    </location>
</feature>
<dbReference type="Pfam" id="PF00233">
    <property type="entry name" value="PDEase_I"/>
    <property type="match status" value="1"/>
</dbReference>
<comment type="subcellular location">
    <subcellularLocation>
        <location evidence="3">Cytoplasm</location>
        <location evidence="3">Cytosol</location>
    </subcellularLocation>
</comment>
<keyword evidence="8 15" id="KW-0479">Metal-binding</keyword>
<feature type="binding site" evidence="15">
    <location>
        <position position="735"/>
    </location>
    <ligand>
        <name>Zn(2+)</name>
        <dbReference type="ChEBI" id="CHEBI:29105"/>
        <label>1</label>
    </ligand>
</feature>
<evidence type="ECO:0000256" key="5">
    <source>
        <dbReference type="ARBA" id="ARBA00022490"/>
    </source>
</evidence>
<evidence type="ECO:0000256" key="16">
    <source>
        <dbReference type="RuleBase" id="RU363067"/>
    </source>
</evidence>
<evidence type="ECO:0000256" key="1">
    <source>
        <dbReference type="ARBA" id="ARBA00000583"/>
    </source>
</evidence>
<feature type="binding site" evidence="15">
    <location>
        <position position="623"/>
    </location>
    <ligand>
        <name>Zn(2+)</name>
        <dbReference type="ChEBI" id="CHEBI:29105"/>
        <label>1</label>
    </ligand>
</feature>
<dbReference type="GO" id="GO:0047555">
    <property type="term" value="F:3',5'-cyclic-GMP phosphodiesterase activity"/>
    <property type="evidence" value="ECO:0007669"/>
    <property type="project" value="UniProtKB-EC"/>
</dbReference>
<feature type="compositionally biased region" description="Low complexity" evidence="17">
    <location>
        <begin position="49"/>
        <end position="61"/>
    </location>
</feature>
<evidence type="ECO:0000256" key="9">
    <source>
        <dbReference type="ARBA" id="ARBA00022737"/>
    </source>
</evidence>
<dbReference type="FunFam" id="3.30.450.40:FF:000018">
    <property type="entry name" value="Phosphodiesterase"/>
    <property type="match status" value="1"/>
</dbReference>
<feature type="binding site" evidence="14">
    <location>
        <begin position="583"/>
        <end position="587"/>
    </location>
    <ligand>
        <name>AMP</name>
        <dbReference type="ChEBI" id="CHEBI:456215"/>
    </ligand>
</feature>
<dbReference type="AlphaFoldDB" id="A0A9J8CFD0"/>
<feature type="region of interest" description="Disordered" evidence="17">
    <location>
        <begin position="827"/>
        <end position="858"/>
    </location>
</feature>
<dbReference type="FunFam" id="1.10.1300.10:FF:000003">
    <property type="entry name" value="Phosphodiesterase"/>
    <property type="match status" value="1"/>
</dbReference>
<feature type="binding site" evidence="15">
    <location>
        <position position="624"/>
    </location>
    <ligand>
        <name>Zn(2+)</name>
        <dbReference type="ChEBI" id="CHEBI:29105"/>
        <label>1</label>
    </ligand>
</feature>
<reference evidence="19" key="2">
    <citation type="submission" date="2025-09" db="UniProtKB">
        <authorList>
            <consortium name="Ensembl"/>
        </authorList>
    </citation>
    <scope>IDENTIFICATION</scope>
</reference>
<name>A0A9J8CFD0_CYPCA</name>
<dbReference type="SUPFAM" id="SSF109604">
    <property type="entry name" value="HD-domain/PDEase-like"/>
    <property type="match status" value="1"/>
</dbReference>
<dbReference type="GeneTree" id="ENSGT00940000164264"/>
<dbReference type="InterPro" id="IPR029016">
    <property type="entry name" value="GAF-like_dom_sf"/>
</dbReference>
<evidence type="ECO:0000256" key="11">
    <source>
        <dbReference type="ARBA" id="ARBA00023149"/>
    </source>
</evidence>
<evidence type="ECO:0000256" key="12">
    <source>
        <dbReference type="ARBA" id="ARBA00057989"/>
    </source>
</evidence>
<dbReference type="InterPro" id="IPR003607">
    <property type="entry name" value="HD/PDEase_dom"/>
</dbReference>
<dbReference type="GO" id="GO:0004115">
    <property type="term" value="F:3',5'-cyclic-AMP phosphodiesterase activity"/>
    <property type="evidence" value="ECO:0007669"/>
    <property type="project" value="UniProtKB-EC"/>
</dbReference>
<dbReference type="InterPro" id="IPR023088">
    <property type="entry name" value="PDEase"/>
</dbReference>
<evidence type="ECO:0000256" key="10">
    <source>
        <dbReference type="ARBA" id="ARBA00022801"/>
    </source>
</evidence>
<comment type="similarity">
    <text evidence="4 16">Belongs to the cyclic nucleotide phosphodiesterase family.</text>
</comment>
<evidence type="ECO:0000256" key="14">
    <source>
        <dbReference type="PIRSR" id="PIRSR623088-2"/>
    </source>
</evidence>
<dbReference type="PROSITE" id="PS00126">
    <property type="entry name" value="PDEASE_I_1"/>
    <property type="match status" value="1"/>
</dbReference>
<dbReference type="PRINTS" id="PR00387">
    <property type="entry name" value="PDIESTERASE1"/>
</dbReference>
<dbReference type="GO" id="GO:0007165">
    <property type="term" value="P:signal transduction"/>
    <property type="evidence" value="ECO:0007669"/>
    <property type="project" value="InterPro"/>
</dbReference>
<feature type="binding site" evidence="15">
    <location>
        <position position="587"/>
    </location>
    <ligand>
        <name>Zn(2+)</name>
        <dbReference type="ChEBI" id="CHEBI:29105"/>
        <label>1</label>
    </ligand>
</feature>
<feature type="region of interest" description="Disordered" evidence="17">
    <location>
        <begin position="44"/>
        <end position="81"/>
    </location>
</feature>
<protein>
    <recommendedName>
        <fullName evidence="16">Phosphodiesterase</fullName>
        <ecNumber evidence="16">3.1.4.-</ecNumber>
    </recommendedName>
</protein>
<feature type="binding site" evidence="14">
    <location>
        <position position="735"/>
    </location>
    <ligand>
        <name>AMP</name>
        <dbReference type="ChEBI" id="CHEBI:456215"/>
    </ligand>
</feature>
<evidence type="ECO:0000313" key="20">
    <source>
        <dbReference type="Proteomes" id="UP001108240"/>
    </source>
</evidence>
<dbReference type="InterPro" id="IPR002073">
    <property type="entry name" value="PDEase_catalytic_dom"/>
</dbReference>
<evidence type="ECO:0000256" key="8">
    <source>
        <dbReference type="ARBA" id="ARBA00022723"/>
    </source>
</evidence>
<comment type="catalytic activity">
    <reaction evidence="1">
        <text>3',5'-cyclic GMP + H2O = GMP + H(+)</text>
        <dbReference type="Rhea" id="RHEA:16957"/>
        <dbReference type="ChEBI" id="CHEBI:15377"/>
        <dbReference type="ChEBI" id="CHEBI:15378"/>
        <dbReference type="ChEBI" id="CHEBI:57746"/>
        <dbReference type="ChEBI" id="CHEBI:58115"/>
        <dbReference type="EC" id="3.1.4.35"/>
    </reaction>
</comment>
<dbReference type="SUPFAM" id="SSF55781">
    <property type="entry name" value="GAF domain-like"/>
    <property type="match status" value="2"/>
</dbReference>
<dbReference type="GO" id="GO:0005829">
    <property type="term" value="C:cytosol"/>
    <property type="evidence" value="ECO:0007669"/>
    <property type="project" value="UniProtKB-SubCell"/>
</dbReference>
<keyword evidence="6" id="KW-0021">Allosteric enzyme</keyword>
<dbReference type="PROSITE" id="PS51845">
    <property type="entry name" value="PDEASE_I_2"/>
    <property type="match status" value="1"/>
</dbReference>
<dbReference type="InterPro" id="IPR003018">
    <property type="entry name" value="GAF"/>
</dbReference>
<keyword evidence="11" id="KW-0114">cAMP</keyword>
<dbReference type="PANTHER" id="PTHR11347">
    <property type="entry name" value="CYCLIC NUCLEOTIDE PHOSPHODIESTERASE"/>
    <property type="match status" value="1"/>
</dbReference>
<feature type="binding site" evidence="14">
    <location>
        <position position="624"/>
    </location>
    <ligand>
        <name>AMP</name>
        <dbReference type="ChEBI" id="CHEBI:456215"/>
    </ligand>
</feature>
<evidence type="ECO:0000259" key="18">
    <source>
        <dbReference type="PROSITE" id="PS51845"/>
    </source>
</evidence>
<dbReference type="EC" id="3.1.4.-" evidence="16"/>
<dbReference type="SMART" id="SM00065">
    <property type="entry name" value="GAF"/>
    <property type="match status" value="2"/>
</dbReference>
<dbReference type="Ensembl" id="ENSCCRT00000109972.1">
    <property type="protein sequence ID" value="ENSCCRP00000164786.1"/>
    <property type="gene ID" value="ENSCCRG00000064769.1"/>
</dbReference>